<dbReference type="Proteomes" id="UP000553632">
    <property type="component" value="Unassembled WGS sequence"/>
</dbReference>
<name>A0A7J6QAB7_PEROL</name>
<proteinExistence type="predicted"/>
<accession>A0A7J6QAB7</accession>
<dbReference type="EMBL" id="JABANO010034211">
    <property type="protein sequence ID" value="KAF4705524.1"/>
    <property type="molecule type" value="Genomic_DNA"/>
</dbReference>
<comment type="caution">
    <text evidence="2">The sequence shown here is derived from an EMBL/GenBank/DDBJ whole genome shotgun (WGS) entry which is preliminary data.</text>
</comment>
<reference evidence="2 3" key="1">
    <citation type="submission" date="2020-04" db="EMBL/GenBank/DDBJ databases">
        <title>Perkinsus olseni comparative genomics.</title>
        <authorList>
            <person name="Bogema D.R."/>
        </authorList>
    </citation>
    <scope>NUCLEOTIDE SEQUENCE [LARGE SCALE GENOMIC DNA]</scope>
    <source>
        <strain evidence="2 3">ATCC PRA-207</strain>
    </source>
</reference>
<evidence type="ECO:0000256" key="1">
    <source>
        <dbReference type="SAM" id="MobiDB-lite"/>
    </source>
</evidence>
<evidence type="ECO:0000313" key="3">
    <source>
        <dbReference type="Proteomes" id="UP000553632"/>
    </source>
</evidence>
<feature type="non-terminal residue" evidence="2">
    <location>
        <position position="1"/>
    </location>
</feature>
<feature type="compositionally biased region" description="Polar residues" evidence="1">
    <location>
        <begin position="60"/>
        <end position="74"/>
    </location>
</feature>
<keyword evidence="3" id="KW-1185">Reference proteome</keyword>
<protein>
    <submittedName>
        <fullName evidence="2">Uncharacterized protein</fullName>
    </submittedName>
</protein>
<sequence>MSRTATAASRLQEPLSYPGVRTELRDYKRRSSPPGSMFDTNTHHHHHGGGGGGGDIFTYDENSMGVNRRASSPPNYDIPRPNPEEVFMATSPSSSSSPPRQGFNNHLSSIQNVNPVTACPYVLGPDGQPYYDCPKPPVPI</sequence>
<evidence type="ECO:0000313" key="2">
    <source>
        <dbReference type="EMBL" id="KAF4705524.1"/>
    </source>
</evidence>
<dbReference type="AlphaFoldDB" id="A0A7J6QAB7"/>
<organism evidence="2 3">
    <name type="scientific">Perkinsus olseni</name>
    <name type="common">Perkinsus atlanticus</name>
    <dbReference type="NCBI Taxonomy" id="32597"/>
    <lineage>
        <taxon>Eukaryota</taxon>
        <taxon>Sar</taxon>
        <taxon>Alveolata</taxon>
        <taxon>Perkinsozoa</taxon>
        <taxon>Perkinsea</taxon>
        <taxon>Perkinsida</taxon>
        <taxon>Perkinsidae</taxon>
        <taxon>Perkinsus</taxon>
    </lineage>
</organism>
<feature type="region of interest" description="Disordered" evidence="1">
    <location>
        <begin position="1"/>
        <end position="109"/>
    </location>
</feature>
<gene>
    <name evidence="2" type="ORF">FOZ63_020219</name>
</gene>